<keyword evidence="4 9" id="KW-0408">Iron</keyword>
<dbReference type="EMBL" id="CAMAPF010001135">
    <property type="protein sequence ID" value="CAH9147582.1"/>
    <property type="molecule type" value="Genomic_DNA"/>
</dbReference>
<comment type="similarity">
    <text evidence="9">Belongs to the iron/ascorbate-dependent oxidoreductase family.</text>
</comment>
<dbReference type="InterPro" id="IPR026992">
    <property type="entry name" value="DIOX_N"/>
</dbReference>
<dbReference type="EC" id="1.14.11.61" evidence="2"/>
<dbReference type="GO" id="GO:0009805">
    <property type="term" value="P:coumarin biosynthetic process"/>
    <property type="evidence" value="ECO:0007669"/>
    <property type="project" value="UniProtKB-ARBA"/>
</dbReference>
<keyword evidence="9" id="KW-0560">Oxidoreductase</keyword>
<name>A0AAV0GJR0_9ASTE</name>
<dbReference type="GO" id="GO:0016706">
    <property type="term" value="F:2-oxoglutarate-dependent dioxygenase activity"/>
    <property type="evidence" value="ECO:0007669"/>
    <property type="project" value="UniProtKB-ARBA"/>
</dbReference>
<comment type="caution">
    <text evidence="11">The sequence shown here is derived from an EMBL/GenBank/DDBJ whole genome shotgun (WGS) entry which is preliminary data.</text>
</comment>
<dbReference type="GO" id="GO:0046872">
    <property type="term" value="F:metal ion binding"/>
    <property type="evidence" value="ECO:0007669"/>
    <property type="project" value="UniProtKB-KW"/>
</dbReference>
<dbReference type="InterPro" id="IPR005123">
    <property type="entry name" value="Oxoglu/Fe-dep_dioxygenase_dom"/>
</dbReference>
<evidence type="ECO:0000256" key="5">
    <source>
        <dbReference type="ARBA" id="ARBA00048503"/>
    </source>
</evidence>
<dbReference type="InterPro" id="IPR050231">
    <property type="entry name" value="Iron_ascorbate_oxido_reductase"/>
</dbReference>
<keyword evidence="3 9" id="KW-0479">Metal-binding</keyword>
<dbReference type="Proteomes" id="UP001152523">
    <property type="component" value="Unassembled WGS sequence"/>
</dbReference>
<accession>A0AAV0GJR0</accession>
<evidence type="ECO:0000256" key="2">
    <source>
        <dbReference type="ARBA" id="ARBA00012885"/>
    </source>
</evidence>
<evidence type="ECO:0000256" key="3">
    <source>
        <dbReference type="ARBA" id="ARBA00022723"/>
    </source>
</evidence>
<evidence type="ECO:0000313" key="12">
    <source>
        <dbReference type="Proteomes" id="UP001152523"/>
    </source>
</evidence>
<evidence type="ECO:0000259" key="10">
    <source>
        <dbReference type="PROSITE" id="PS51471"/>
    </source>
</evidence>
<sequence length="310" mass="34889">MGQIGSNNNENMVPVIDLHDFPAQSKKLIEACEEWGCFRLVNHHNILPPSLMLDMKQVVKSLFDLPEEIKKRNKHVLPGSGYTAPTKRDPLYEALGLYDMASLQDVEAFCNDLDASPQQRVTIVKYAKAVHELMMEIGRKLVEALGLKDELFEGWTCQFRINKYHFTTESVGSSGVLVHTDSGFLTILQDDESVGGLEVIKRSGEIVAVDPLPDSLLLNFGDMATIWSNGRFCNVRHRVMCKEPKMRLSIASFLLGPKDAAIESPPEILQSDPRRLYVPITYAELRNLRVLHKMHDGEVLELVEDCQATI</sequence>
<feature type="domain" description="Fe2OG dioxygenase" evidence="10">
    <location>
        <begin position="154"/>
        <end position="257"/>
    </location>
</feature>
<evidence type="ECO:0000256" key="7">
    <source>
        <dbReference type="ARBA" id="ARBA00074102"/>
    </source>
</evidence>
<dbReference type="GO" id="GO:0002238">
    <property type="term" value="P:response to molecule of fungal origin"/>
    <property type="evidence" value="ECO:0007669"/>
    <property type="project" value="UniProtKB-ARBA"/>
</dbReference>
<reference evidence="11" key="1">
    <citation type="submission" date="2022-07" db="EMBL/GenBank/DDBJ databases">
        <authorList>
            <person name="Macas J."/>
            <person name="Novak P."/>
            <person name="Neumann P."/>
        </authorList>
    </citation>
    <scope>NUCLEOTIDE SEQUENCE</scope>
</reference>
<dbReference type="Pfam" id="PF14226">
    <property type="entry name" value="DIOX_N"/>
    <property type="match status" value="1"/>
</dbReference>
<evidence type="ECO:0000256" key="9">
    <source>
        <dbReference type="RuleBase" id="RU003682"/>
    </source>
</evidence>
<dbReference type="InterPro" id="IPR044861">
    <property type="entry name" value="IPNS-like_FE2OG_OXY"/>
</dbReference>
<evidence type="ECO:0000256" key="8">
    <source>
        <dbReference type="ARBA" id="ARBA00076740"/>
    </source>
</evidence>
<evidence type="ECO:0000256" key="6">
    <source>
        <dbReference type="ARBA" id="ARBA00054658"/>
    </source>
</evidence>
<comment type="function">
    <text evidence="6">2-oxoglutarate-dependent dioxygenase essential for auxin catabolism and maintenance of auxin homeostasis in reproductive organs. Catalyzes the irreversible oxidation of indole-3-acetic acid (IAA) to the biologically inactive 2-oxoindole-3-acetic acid (OxIAA).</text>
</comment>
<dbReference type="PANTHER" id="PTHR47990">
    <property type="entry name" value="2-OXOGLUTARATE (2OG) AND FE(II)-DEPENDENT OXYGENASE SUPERFAMILY PROTEIN-RELATED"/>
    <property type="match status" value="1"/>
</dbReference>
<dbReference type="PROSITE" id="PS51471">
    <property type="entry name" value="FE2OG_OXY"/>
    <property type="match status" value="1"/>
</dbReference>
<dbReference type="Gene3D" id="2.60.120.330">
    <property type="entry name" value="B-lactam Antibiotic, Isopenicillin N Synthase, Chain"/>
    <property type="match status" value="1"/>
</dbReference>
<dbReference type="InterPro" id="IPR027443">
    <property type="entry name" value="IPNS-like_sf"/>
</dbReference>
<protein>
    <recommendedName>
        <fullName evidence="7">2-oxoglutarate-dependent dioxygenase DAO</fullName>
        <ecNumber evidence="2">1.14.11.61</ecNumber>
    </recommendedName>
    <alternativeName>
        <fullName evidence="8">Protein DIOXYGENASE FOR AUXIN OXIDATION</fullName>
    </alternativeName>
</protein>
<dbReference type="AlphaFoldDB" id="A0AAV0GJR0"/>
<comment type="catalytic activity">
    <reaction evidence="5">
        <text>(E)-feruloyl-CoA + 2-oxoglutarate + O2 = (E)-6-hydroxyferuloyl-CoA + succinate + CO2</text>
        <dbReference type="Rhea" id="RHEA:57856"/>
        <dbReference type="ChEBI" id="CHEBI:15379"/>
        <dbReference type="ChEBI" id="CHEBI:16526"/>
        <dbReference type="ChEBI" id="CHEBI:16810"/>
        <dbReference type="ChEBI" id="CHEBI:30031"/>
        <dbReference type="ChEBI" id="CHEBI:87305"/>
        <dbReference type="ChEBI" id="CHEBI:142390"/>
        <dbReference type="EC" id="1.14.11.61"/>
    </reaction>
</comment>
<evidence type="ECO:0000256" key="1">
    <source>
        <dbReference type="ARBA" id="ARBA00004918"/>
    </source>
</evidence>
<organism evidence="11 12">
    <name type="scientific">Cuscuta epithymum</name>
    <dbReference type="NCBI Taxonomy" id="186058"/>
    <lineage>
        <taxon>Eukaryota</taxon>
        <taxon>Viridiplantae</taxon>
        <taxon>Streptophyta</taxon>
        <taxon>Embryophyta</taxon>
        <taxon>Tracheophyta</taxon>
        <taxon>Spermatophyta</taxon>
        <taxon>Magnoliopsida</taxon>
        <taxon>eudicotyledons</taxon>
        <taxon>Gunneridae</taxon>
        <taxon>Pentapetalae</taxon>
        <taxon>asterids</taxon>
        <taxon>lamiids</taxon>
        <taxon>Solanales</taxon>
        <taxon>Convolvulaceae</taxon>
        <taxon>Cuscuteae</taxon>
        <taxon>Cuscuta</taxon>
        <taxon>Cuscuta subgen. Cuscuta</taxon>
    </lineage>
</organism>
<dbReference type="SUPFAM" id="SSF51197">
    <property type="entry name" value="Clavaminate synthase-like"/>
    <property type="match status" value="1"/>
</dbReference>
<evidence type="ECO:0000313" key="11">
    <source>
        <dbReference type="EMBL" id="CAH9147582.1"/>
    </source>
</evidence>
<comment type="pathway">
    <text evidence="1">Phenylpropanoid metabolism.</text>
</comment>
<evidence type="ECO:0000256" key="4">
    <source>
        <dbReference type="ARBA" id="ARBA00023004"/>
    </source>
</evidence>
<dbReference type="Pfam" id="PF03171">
    <property type="entry name" value="2OG-FeII_Oxy"/>
    <property type="match status" value="1"/>
</dbReference>
<dbReference type="FunFam" id="2.60.120.330:FF:000017">
    <property type="entry name" value="2-oxoglutarate-dependent dioxygenase DAO"/>
    <property type="match status" value="1"/>
</dbReference>
<keyword evidence="12" id="KW-1185">Reference proteome</keyword>
<proteinExistence type="inferred from homology"/>
<gene>
    <name evidence="11" type="ORF">CEPIT_LOCUS43848</name>
</gene>